<keyword evidence="2" id="KW-0812">Transmembrane</keyword>
<dbReference type="Proteomes" id="UP000078542">
    <property type="component" value="Unassembled WGS sequence"/>
</dbReference>
<accession>A0A151IEV7</accession>
<evidence type="ECO:0000256" key="2">
    <source>
        <dbReference type="SAM" id="Phobius"/>
    </source>
</evidence>
<feature type="compositionally biased region" description="Polar residues" evidence="1">
    <location>
        <begin position="247"/>
        <end position="263"/>
    </location>
</feature>
<sequence>VAAAGGGNWWRCGQSAVSNDRCARRAARPSSCPPRSRHGVVPRPRVSVFAVTCRGASCRYGVPVHVAVVAVIVVVVVAVVVVVVAAAVAVAAAVVVAVVVAAATAAAAVIVVVVLLHVVLTAASTTTITTIAAVSRSSPSPNVLQLLPVIVVPRSRGGLAFNDPAIDKITRMMNMVCLITSEDPSSDLLTSTNCISSPNFCCDGNGNVTISIMAKESLDICFSSPKSFVSTYKRIKGVKNRVHSLFQDTQKPQSQITEPLSNSESEDPSSYEEKIYVSEMTFLLMASNRSRRMTEKVLQKS</sequence>
<protein>
    <submittedName>
        <fullName evidence="3">Uncharacterized protein</fullName>
    </submittedName>
</protein>
<feature type="transmembrane region" description="Helical" evidence="2">
    <location>
        <begin position="94"/>
        <end position="120"/>
    </location>
</feature>
<name>A0A151IEV7_9HYME</name>
<proteinExistence type="predicted"/>
<evidence type="ECO:0000313" key="4">
    <source>
        <dbReference type="Proteomes" id="UP000078542"/>
    </source>
</evidence>
<organism evidence="3 4">
    <name type="scientific">Cyphomyrmex costatus</name>
    <dbReference type="NCBI Taxonomy" id="456900"/>
    <lineage>
        <taxon>Eukaryota</taxon>
        <taxon>Metazoa</taxon>
        <taxon>Ecdysozoa</taxon>
        <taxon>Arthropoda</taxon>
        <taxon>Hexapoda</taxon>
        <taxon>Insecta</taxon>
        <taxon>Pterygota</taxon>
        <taxon>Neoptera</taxon>
        <taxon>Endopterygota</taxon>
        <taxon>Hymenoptera</taxon>
        <taxon>Apocrita</taxon>
        <taxon>Aculeata</taxon>
        <taxon>Formicoidea</taxon>
        <taxon>Formicidae</taxon>
        <taxon>Myrmicinae</taxon>
        <taxon>Cyphomyrmex</taxon>
    </lineage>
</organism>
<dbReference type="AlphaFoldDB" id="A0A151IEV7"/>
<keyword evidence="2" id="KW-0472">Membrane</keyword>
<evidence type="ECO:0000256" key="1">
    <source>
        <dbReference type="SAM" id="MobiDB-lite"/>
    </source>
</evidence>
<keyword evidence="4" id="KW-1185">Reference proteome</keyword>
<dbReference type="EMBL" id="KQ977854">
    <property type="protein sequence ID" value="KYM99345.1"/>
    <property type="molecule type" value="Genomic_DNA"/>
</dbReference>
<gene>
    <name evidence="3" type="ORF">ALC62_09913</name>
</gene>
<feature type="region of interest" description="Disordered" evidence="1">
    <location>
        <begin position="247"/>
        <end position="271"/>
    </location>
</feature>
<feature type="non-terminal residue" evidence="3">
    <location>
        <position position="1"/>
    </location>
</feature>
<keyword evidence="2" id="KW-1133">Transmembrane helix</keyword>
<reference evidence="3 4" key="1">
    <citation type="submission" date="2016-03" db="EMBL/GenBank/DDBJ databases">
        <title>Cyphomyrmex costatus WGS genome.</title>
        <authorList>
            <person name="Nygaard S."/>
            <person name="Hu H."/>
            <person name="Boomsma J."/>
            <person name="Zhang G."/>
        </authorList>
    </citation>
    <scope>NUCLEOTIDE SEQUENCE [LARGE SCALE GENOMIC DNA]</scope>
    <source>
        <strain evidence="3">MS0001</strain>
        <tissue evidence="3">Whole body</tissue>
    </source>
</reference>
<feature type="transmembrane region" description="Helical" evidence="2">
    <location>
        <begin position="64"/>
        <end position="88"/>
    </location>
</feature>
<evidence type="ECO:0000313" key="3">
    <source>
        <dbReference type="EMBL" id="KYM99345.1"/>
    </source>
</evidence>